<dbReference type="AlphaFoldDB" id="A0A2K2BDU2"/>
<evidence type="ECO:0000313" key="2">
    <source>
        <dbReference type="Proteomes" id="UP000006729"/>
    </source>
</evidence>
<dbReference type="STRING" id="3694.A0A2K2BDU2"/>
<dbReference type="EMBL" id="CM009291">
    <property type="protein sequence ID" value="PNT47952.1"/>
    <property type="molecule type" value="Genomic_DNA"/>
</dbReference>
<dbReference type="InParanoid" id="A0A2K2BDU2"/>
<name>A0A2K2BDU2_POPTR</name>
<dbReference type="Gene3D" id="1.10.238.10">
    <property type="entry name" value="EF-hand"/>
    <property type="match status" value="1"/>
</dbReference>
<organism evidence="1 2">
    <name type="scientific">Populus trichocarpa</name>
    <name type="common">Western balsam poplar</name>
    <name type="synonym">Populus balsamifera subsp. trichocarpa</name>
    <dbReference type="NCBI Taxonomy" id="3694"/>
    <lineage>
        <taxon>Eukaryota</taxon>
        <taxon>Viridiplantae</taxon>
        <taxon>Streptophyta</taxon>
        <taxon>Embryophyta</taxon>
        <taxon>Tracheophyta</taxon>
        <taxon>Spermatophyta</taxon>
        <taxon>Magnoliopsida</taxon>
        <taxon>eudicotyledons</taxon>
        <taxon>Gunneridae</taxon>
        <taxon>Pentapetalae</taxon>
        <taxon>rosids</taxon>
        <taxon>fabids</taxon>
        <taxon>Malpighiales</taxon>
        <taxon>Salicaceae</taxon>
        <taxon>Saliceae</taxon>
        <taxon>Populus</taxon>
    </lineage>
</organism>
<accession>A0A2K2BDU2</accession>
<dbReference type="Proteomes" id="UP000006729">
    <property type="component" value="Chromosome 2"/>
</dbReference>
<evidence type="ECO:0000313" key="1">
    <source>
        <dbReference type="EMBL" id="PNT47952.1"/>
    </source>
</evidence>
<gene>
    <name evidence="1" type="ORF">POPTR_002G053600</name>
</gene>
<protein>
    <submittedName>
        <fullName evidence="1">Uncharacterized protein</fullName>
    </submittedName>
</protein>
<sequence length="200" mass="21546">MPVTLQVTGLSNNPMELVLSDSVPLFFPHTKLNSLLPSVSLPPLSSPSPPLTTFSATENCRVAAATVPRKKTYLLPPTRLPADFITDRVPITIIDTSASPWGEAPYKDAAERTTMGNLTLDGFLSEVCSATTISLVAADSCTSCYSKRAVDRKKQQIERNVFHYLVFGPKISGKSALLNSFLGRYCLEPIVVAIVAICSG</sequence>
<proteinExistence type="predicted"/>
<keyword evidence="2" id="KW-1185">Reference proteome</keyword>
<reference evidence="1 2" key="1">
    <citation type="journal article" date="2006" name="Science">
        <title>The genome of black cottonwood, Populus trichocarpa (Torr. &amp; Gray).</title>
        <authorList>
            <person name="Tuskan G.A."/>
            <person name="Difazio S."/>
            <person name="Jansson S."/>
            <person name="Bohlmann J."/>
            <person name="Grigoriev I."/>
            <person name="Hellsten U."/>
            <person name="Putnam N."/>
            <person name="Ralph S."/>
            <person name="Rombauts S."/>
            <person name="Salamov A."/>
            <person name="Schein J."/>
            <person name="Sterck L."/>
            <person name="Aerts A."/>
            <person name="Bhalerao R.R."/>
            <person name="Bhalerao R.P."/>
            <person name="Blaudez D."/>
            <person name="Boerjan W."/>
            <person name="Brun A."/>
            <person name="Brunner A."/>
            <person name="Busov V."/>
            <person name="Campbell M."/>
            <person name="Carlson J."/>
            <person name="Chalot M."/>
            <person name="Chapman J."/>
            <person name="Chen G.L."/>
            <person name="Cooper D."/>
            <person name="Coutinho P.M."/>
            <person name="Couturier J."/>
            <person name="Covert S."/>
            <person name="Cronk Q."/>
            <person name="Cunningham R."/>
            <person name="Davis J."/>
            <person name="Degroeve S."/>
            <person name="Dejardin A."/>
            <person name="Depamphilis C."/>
            <person name="Detter J."/>
            <person name="Dirks B."/>
            <person name="Dubchak I."/>
            <person name="Duplessis S."/>
            <person name="Ehlting J."/>
            <person name="Ellis B."/>
            <person name="Gendler K."/>
            <person name="Goodstein D."/>
            <person name="Gribskov M."/>
            <person name="Grimwood J."/>
            <person name="Groover A."/>
            <person name="Gunter L."/>
            <person name="Hamberger B."/>
            <person name="Heinze B."/>
            <person name="Helariutta Y."/>
            <person name="Henrissat B."/>
            <person name="Holligan D."/>
            <person name="Holt R."/>
            <person name="Huang W."/>
            <person name="Islam-Faridi N."/>
            <person name="Jones S."/>
            <person name="Jones-Rhoades M."/>
            <person name="Jorgensen R."/>
            <person name="Joshi C."/>
            <person name="Kangasjarvi J."/>
            <person name="Karlsson J."/>
            <person name="Kelleher C."/>
            <person name="Kirkpatrick R."/>
            <person name="Kirst M."/>
            <person name="Kohler A."/>
            <person name="Kalluri U."/>
            <person name="Larimer F."/>
            <person name="Leebens-Mack J."/>
            <person name="Leple J.C."/>
            <person name="Locascio P."/>
            <person name="Lou Y."/>
            <person name="Lucas S."/>
            <person name="Martin F."/>
            <person name="Montanini B."/>
            <person name="Napoli C."/>
            <person name="Nelson D.R."/>
            <person name="Nelson C."/>
            <person name="Nieminen K."/>
            <person name="Nilsson O."/>
            <person name="Pereda V."/>
            <person name="Peter G."/>
            <person name="Philippe R."/>
            <person name="Pilate G."/>
            <person name="Poliakov A."/>
            <person name="Razumovskaya J."/>
            <person name="Richardson P."/>
            <person name="Rinaldi C."/>
            <person name="Ritland K."/>
            <person name="Rouze P."/>
            <person name="Ryaboy D."/>
            <person name="Schmutz J."/>
            <person name="Schrader J."/>
            <person name="Segerman B."/>
            <person name="Shin H."/>
            <person name="Siddiqui A."/>
            <person name="Sterky F."/>
            <person name="Terry A."/>
            <person name="Tsai C.J."/>
            <person name="Uberbacher E."/>
            <person name="Unneberg P."/>
            <person name="Vahala J."/>
            <person name="Wall K."/>
            <person name="Wessler S."/>
            <person name="Yang G."/>
            <person name="Yin T."/>
            <person name="Douglas C."/>
            <person name="Marra M."/>
            <person name="Sandberg G."/>
            <person name="Van de Peer Y."/>
            <person name="Rokhsar D."/>
        </authorList>
    </citation>
    <scope>NUCLEOTIDE SEQUENCE [LARGE SCALE GENOMIC DNA]</scope>
    <source>
        <strain evidence="2">cv. Nisqually</strain>
    </source>
</reference>